<dbReference type="STRING" id="1537102.L1LBH5"/>
<dbReference type="InterPro" id="IPR016656">
    <property type="entry name" value="TFIIE-bsu"/>
</dbReference>
<dbReference type="eggNOG" id="ENOG502S8CU">
    <property type="taxonomic scope" value="Eukaryota"/>
</dbReference>
<comment type="caution">
    <text evidence="1">The sequence shown here is derived from an EMBL/GenBank/DDBJ whole genome shotgun (WGS) entry which is preliminary data.</text>
</comment>
<proteinExistence type="predicted"/>
<gene>
    <name evidence="1" type="ORF">BEWA_012450</name>
</gene>
<dbReference type="GO" id="GO:0001097">
    <property type="term" value="F:TFIIH-class transcription factor complex binding"/>
    <property type="evidence" value="ECO:0007669"/>
    <property type="project" value="TreeGrafter"/>
</dbReference>
<dbReference type="OrthoDB" id="366259at2759"/>
<dbReference type="AlphaFoldDB" id="L1LBH5"/>
<dbReference type="PANTHER" id="PTHR12716">
    <property type="entry name" value="TRANSCRIPTION INITIATION FACTOR IIE, BETA SUBUNIT"/>
    <property type="match status" value="1"/>
</dbReference>
<evidence type="ECO:0000313" key="2">
    <source>
        <dbReference type="Proteomes" id="UP000031512"/>
    </source>
</evidence>
<dbReference type="GO" id="GO:0005673">
    <property type="term" value="C:transcription factor TFIIE complex"/>
    <property type="evidence" value="ECO:0007669"/>
    <property type="project" value="InterPro"/>
</dbReference>
<evidence type="ECO:0000313" key="1">
    <source>
        <dbReference type="EMBL" id="EKX72686.1"/>
    </source>
</evidence>
<reference evidence="1 2" key="1">
    <citation type="journal article" date="2012" name="BMC Genomics">
        <title>Comparative genomic analysis and phylogenetic position of Theileria equi.</title>
        <authorList>
            <person name="Kappmeyer L.S."/>
            <person name="Thiagarajan M."/>
            <person name="Herndon D.R."/>
            <person name="Ramsay J.D."/>
            <person name="Caler E."/>
            <person name="Djikeng A."/>
            <person name="Gillespie J.J."/>
            <person name="Lau A.O."/>
            <person name="Roalson E.H."/>
            <person name="Silva J.C."/>
            <person name="Silva M.G."/>
            <person name="Suarez C.E."/>
            <person name="Ueti M.W."/>
            <person name="Nene V.M."/>
            <person name="Mealey R.H."/>
            <person name="Knowles D.P."/>
            <person name="Brayton K.A."/>
        </authorList>
    </citation>
    <scope>NUCLEOTIDE SEQUENCE [LARGE SCALE GENOMIC DNA]</scope>
    <source>
        <strain evidence="1 2">WA</strain>
    </source>
</reference>
<protein>
    <recommendedName>
        <fullName evidence="3">TFIIE beta domain-containing protein</fullName>
    </recommendedName>
</protein>
<organism evidence="1 2">
    <name type="scientific">Theileria equi strain WA</name>
    <dbReference type="NCBI Taxonomy" id="1537102"/>
    <lineage>
        <taxon>Eukaryota</taxon>
        <taxon>Sar</taxon>
        <taxon>Alveolata</taxon>
        <taxon>Apicomplexa</taxon>
        <taxon>Aconoidasida</taxon>
        <taxon>Piroplasmida</taxon>
        <taxon>Theileriidae</taxon>
        <taxon>Theileria</taxon>
    </lineage>
</organism>
<evidence type="ECO:0008006" key="3">
    <source>
        <dbReference type="Google" id="ProtNLM"/>
    </source>
</evidence>
<dbReference type="PANTHER" id="PTHR12716:SF8">
    <property type="entry name" value="TRANSCRIPTION INITIATION FACTOR IIE SUBUNIT BETA"/>
    <property type="match status" value="1"/>
</dbReference>
<keyword evidence="2" id="KW-1185">Reference proteome</keyword>
<dbReference type="VEuPathDB" id="PiroplasmaDB:BEWA_012450"/>
<dbReference type="EMBL" id="ACOU01000004">
    <property type="protein sequence ID" value="EKX72686.1"/>
    <property type="molecule type" value="Genomic_DNA"/>
</dbReference>
<dbReference type="GO" id="GO:0006367">
    <property type="term" value="P:transcription initiation at RNA polymerase II promoter"/>
    <property type="evidence" value="ECO:0007669"/>
    <property type="project" value="InterPro"/>
</dbReference>
<dbReference type="RefSeq" id="XP_004832138.1">
    <property type="nucleotide sequence ID" value="XM_004832081.1"/>
</dbReference>
<dbReference type="Proteomes" id="UP000031512">
    <property type="component" value="Unassembled WGS sequence"/>
</dbReference>
<name>L1LBH5_THEEQ</name>
<dbReference type="KEGG" id="beq:BEWA_012450"/>
<sequence length="307" mass="35130">MSFISTPSVISSPNKYTYTNTSTKPASNGTEISNNTNNMLFKEEVCTVPFVVHKILGILIKHNKPLHTLEVEKALRNCGISGVNISTNKELYEALQNVKRIHFDTTTKRLAYKNPYESIKSSDLLLMYISNHATIKGLRVSDELLSANPSMINWINDSLKDHKLRGVKLKTSHSKDKKKKKCRYSGLPNQCTIYTSSKCEECVDNVRGIMLYPIGKDVFEHDRHKLDNDVKHLWDSVVIPPKDQLLKEYNIAETIVNYQLPKFVVFIHFQPIQRQKKAGSQERYRKGGKSENEEDIQYAFIYSTGIT</sequence>
<dbReference type="GeneID" id="15804321"/>
<accession>L1LBH5</accession>